<dbReference type="Proteomes" id="UP000823913">
    <property type="component" value="Unassembled WGS sequence"/>
</dbReference>
<comment type="caution">
    <text evidence="1">The sequence shown here is derived from an EMBL/GenBank/DDBJ whole genome shotgun (WGS) entry which is preliminary data.</text>
</comment>
<reference evidence="1" key="1">
    <citation type="submission" date="2020-10" db="EMBL/GenBank/DDBJ databases">
        <authorList>
            <person name="Gilroy R."/>
        </authorList>
    </citation>
    <scope>NUCLEOTIDE SEQUENCE</scope>
    <source>
        <strain evidence="1">ChiW16-3235</strain>
    </source>
</reference>
<name>A0A9D1J8U2_9FIRM</name>
<protein>
    <submittedName>
        <fullName evidence="1">Uncharacterized protein</fullName>
    </submittedName>
</protein>
<accession>A0A9D1J8U2</accession>
<reference evidence="1" key="2">
    <citation type="journal article" date="2021" name="PeerJ">
        <title>Extensive microbial diversity within the chicken gut microbiome revealed by metagenomics and culture.</title>
        <authorList>
            <person name="Gilroy R."/>
            <person name="Ravi A."/>
            <person name="Getino M."/>
            <person name="Pursley I."/>
            <person name="Horton D.L."/>
            <person name="Alikhan N.F."/>
            <person name="Baker D."/>
            <person name="Gharbi K."/>
            <person name="Hall N."/>
            <person name="Watson M."/>
            <person name="Adriaenssens E.M."/>
            <person name="Foster-Nyarko E."/>
            <person name="Jarju S."/>
            <person name="Secka A."/>
            <person name="Antonio M."/>
            <person name="Oren A."/>
            <person name="Chaudhuri R.R."/>
            <person name="La Ragione R."/>
            <person name="Hildebrand F."/>
            <person name="Pallen M.J."/>
        </authorList>
    </citation>
    <scope>NUCLEOTIDE SEQUENCE</scope>
    <source>
        <strain evidence="1">ChiW16-3235</strain>
    </source>
</reference>
<dbReference type="EMBL" id="DVHK01000075">
    <property type="protein sequence ID" value="HIR67024.1"/>
    <property type="molecule type" value="Genomic_DNA"/>
</dbReference>
<proteinExistence type="predicted"/>
<feature type="non-terminal residue" evidence="1">
    <location>
        <position position="1"/>
    </location>
</feature>
<evidence type="ECO:0000313" key="1">
    <source>
        <dbReference type="EMBL" id="HIR67024.1"/>
    </source>
</evidence>
<evidence type="ECO:0000313" key="2">
    <source>
        <dbReference type="Proteomes" id="UP000823913"/>
    </source>
</evidence>
<organism evidence="1 2">
    <name type="scientific">Candidatus Coproplasma avicola</name>
    <dbReference type="NCBI Taxonomy" id="2840744"/>
    <lineage>
        <taxon>Bacteria</taxon>
        <taxon>Bacillati</taxon>
        <taxon>Bacillota</taxon>
        <taxon>Clostridia</taxon>
        <taxon>Eubacteriales</taxon>
        <taxon>Candidatus Coproplasma</taxon>
    </lineage>
</organism>
<sequence length="103" mass="11774">QKPRFCANAKEHIIFARLSRNDSNVPLHHAPQSGVTTLPDLTANIFFSLSFRPSEQRERVEKSWGNAADKIAPRGLKNRAAQKNIIRKKKYLNVRVGNNTYPY</sequence>
<dbReference type="AlphaFoldDB" id="A0A9D1J8U2"/>
<gene>
    <name evidence="1" type="ORF">IAB94_03120</name>
</gene>